<sequence>MVESGLDREHWVLSAAKIRVRALESKYNSGNLDVVYYGLPYRRSSPLCSLLSSFNVGSSVAMLHVTYVTCQGSHHFPFSPLCKMFPVSLSELVDRRHCYGSCYVVPFVPRPCLRLWCYPTDAFSTTVFATCHSHSSPSGIHIPRRQMCTLEVQKRPQWSWR</sequence>
<gene>
    <name evidence="1" type="ORF">CPB84DRAFT_1147759</name>
</gene>
<evidence type="ECO:0000313" key="1">
    <source>
        <dbReference type="EMBL" id="KAF8868846.1"/>
    </source>
</evidence>
<comment type="caution">
    <text evidence="1">The sequence shown here is derived from an EMBL/GenBank/DDBJ whole genome shotgun (WGS) entry which is preliminary data.</text>
</comment>
<dbReference type="AlphaFoldDB" id="A0A9P5N922"/>
<name>A0A9P5N922_GYMJU</name>
<reference evidence="1" key="1">
    <citation type="submission" date="2020-11" db="EMBL/GenBank/DDBJ databases">
        <authorList>
            <consortium name="DOE Joint Genome Institute"/>
            <person name="Ahrendt S."/>
            <person name="Riley R."/>
            <person name="Andreopoulos W."/>
            <person name="LaButti K."/>
            <person name="Pangilinan J."/>
            <person name="Ruiz-duenas F.J."/>
            <person name="Barrasa J.M."/>
            <person name="Sanchez-Garcia M."/>
            <person name="Camarero S."/>
            <person name="Miyauchi S."/>
            <person name="Serrano A."/>
            <person name="Linde D."/>
            <person name="Babiker R."/>
            <person name="Drula E."/>
            <person name="Ayuso-Fernandez I."/>
            <person name="Pacheco R."/>
            <person name="Padilla G."/>
            <person name="Ferreira P."/>
            <person name="Barriuso J."/>
            <person name="Kellner H."/>
            <person name="Castanera R."/>
            <person name="Alfaro M."/>
            <person name="Ramirez L."/>
            <person name="Pisabarro A.G."/>
            <person name="Kuo A."/>
            <person name="Tritt A."/>
            <person name="Lipzen A."/>
            <person name="He G."/>
            <person name="Yan M."/>
            <person name="Ng V."/>
            <person name="Cullen D."/>
            <person name="Martin F."/>
            <person name="Rosso M.-N."/>
            <person name="Henrissat B."/>
            <person name="Hibbett D."/>
            <person name="Martinez A.T."/>
            <person name="Grigoriev I.V."/>
        </authorList>
    </citation>
    <scope>NUCLEOTIDE SEQUENCE</scope>
    <source>
        <strain evidence="1">AH 44721</strain>
    </source>
</reference>
<accession>A0A9P5N922</accession>
<dbReference type="EMBL" id="JADNYJ010000536">
    <property type="protein sequence ID" value="KAF8868846.1"/>
    <property type="molecule type" value="Genomic_DNA"/>
</dbReference>
<dbReference type="Proteomes" id="UP000724874">
    <property type="component" value="Unassembled WGS sequence"/>
</dbReference>
<organism evidence="1 2">
    <name type="scientific">Gymnopilus junonius</name>
    <name type="common">Spectacular rustgill mushroom</name>
    <name type="synonym">Gymnopilus spectabilis subsp. junonius</name>
    <dbReference type="NCBI Taxonomy" id="109634"/>
    <lineage>
        <taxon>Eukaryota</taxon>
        <taxon>Fungi</taxon>
        <taxon>Dikarya</taxon>
        <taxon>Basidiomycota</taxon>
        <taxon>Agaricomycotina</taxon>
        <taxon>Agaricomycetes</taxon>
        <taxon>Agaricomycetidae</taxon>
        <taxon>Agaricales</taxon>
        <taxon>Agaricineae</taxon>
        <taxon>Hymenogastraceae</taxon>
        <taxon>Gymnopilus</taxon>
    </lineage>
</organism>
<keyword evidence="2" id="KW-1185">Reference proteome</keyword>
<proteinExistence type="predicted"/>
<protein>
    <submittedName>
        <fullName evidence="1">Uncharacterized protein</fullName>
    </submittedName>
</protein>
<evidence type="ECO:0000313" key="2">
    <source>
        <dbReference type="Proteomes" id="UP000724874"/>
    </source>
</evidence>